<feature type="transmembrane region" description="Helical" evidence="9">
    <location>
        <begin position="206"/>
        <end position="224"/>
    </location>
</feature>
<keyword evidence="5 8" id="KW-0812">Transmembrane</keyword>
<protein>
    <submittedName>
        <fullName evidence="10">Putative MFS transporter, AGZA family, xanthine/uracil permease</fullName>
    </submittedName>
</protein>
<feature type="transmembrane region" description="Helical" evidence="9">
    <location>
        <begin position="392"/>
        <end position="416"/>
    </location>
</feature>
<dbReference type="GO" id="GO:0005886">
    <property type="term" value="C:plasma membrane"/>
    <property type="evidence" value="ECO:0007669"/>
    <property type="project" value="UniProtKB-SubCell"/>
</dbReference>
<evidence type="ECO:0000313" key="10">
    <source>
        <dbReference type="EMBL" id="SJZ34194.1"/>
    </source>
</evidence>
<feature type="transmembrane region" description="Helical" evidence="9">
    <location>
        <begin position="335"/>
        <end position="355"/>
    </location>
</feature>
<dbReference type="InterPro" id="IPR006043">
    <property type="entry name" value="NCS2"/>
</dbReference>
<evidence type="ECO:0000256" key="9">
    <source>
        <dbReference type="SAM" id="Phobius"/>
    </source>
</evidence>
<dbReference type="Proteomes" id="UP000190625">
    <property type="component" value="Unassembled WGS sequence"/>
</dbReference>
<keyword evidence="4 8" id="KW-1003">Cell membrane</keyword>
<dbReference type="EMBL" id="FUWM01000004">
    <property type="protein sequence ID" value="SJZ34194.1"/>
    <property type="molecule type" value="Genomic_DNA"/>
</dbReference>
<keyword evidence="6 8" id="KW-1133">Transmembrane helix</keyword>
<dbReference type="Pfam" id="PF00860">
    <property type="entry name" value="Xan_ur_permease"/>
    <property type="match status" value="1"/>
</dbReference>
<proteinExistence type="inferred from homology"/>
<feature type="transmembrane region" description="Helical" evidence="9">
    <location>
        <begin position="255"/>
        <end position="277"/>
    </location>
</feature>
<dbReference type="InterPro" id="IPR045018">
    <property type="entry name" value="Azg-like"/>
</dbReference>
<feature type="transmembrane region" description="Helical" evidence="9">
    <location>
        <begin position="31"/>
        <end position="51"/>
    </location>
</feature>
<evidence type="ECO:0000256" key="2">
    <source>
        <dbReference type="ARBA" id="ARBA00005697"/>
    </source>
</evidence>
<evidence type="ECO:0000256" key="1">
    <source>
        <dbReference type="ARBA" id="ARBA00004651"/>
    </source>
</evidence>
<comment type="similarity">
    <text evidence="2 8">Belongs to the nucleobase:cation symporter-2 (NCS2) (TC 2.A.40) family. Azg-like subfamily.</text>
</comment>
<comment type="subcellular location">
    <subcellularLocation>
        <location evidence="1 8">Cell membrane</location>
        <topology evidence="1 8">Multi-pass membrane protein</topology>
    </subcellularLocation>
</comment>
<evidence type="ECO:0000256" key="4">
    <source>
        <dbReference type="ARBA" id="ARBA00022475"/>
    </source>
</evidence>
<feature type="transmembrane region" description="Helical" evidence="9">
    <location>
        <begin position="428"/>
        <end position="445"/>
    </location>
</feature>
<dbReference type="PANTHER" id="PTHR43337:SF1">
    <property type="entry name" value="XANTHINE_URACIL PERMEASE C887.17-RELATED"/>
    <property type="match status" value="1"/>
</dbReference>
<feature type="transmembrane region" description="Helical" evidence="9">
    <location>
        <begin position="361"/>
        <end position="380"/>
    </location>
</feature>
<evidence type="ECO:0000313" key="11">
    <source>
        <dbReference type="Proteomes" id="UP000190625"/>
    </source>
</evidence>
<feature type="transmembrane region" description="Helical" evidence="9">
    <location>
        <begin position="180"/>
        <end position="199"/>
    </location>
</feature>
<feature type="transmembrane region" description="Helical" evidence="9">
    <location>
        <begin position="111"/>
        <end position="131"/>
    </location>
</feature>
<evidence type="ECO:0000256" key="3">
    <source>
        <dbReference type="ARBA" id="ARBA00022448"/>
    </source>
</evidence>
<evidence type="ECO:0000256" key="5">
    <source>
        <dbReference type="ARBA" id="ARBA00022692"/>
    </source>
</evidence>
<dbReference type="PIRSF" id="PIRSF005353">
    <property type="entry name" value="PbuG"/>
    <property type="match status" value="1"/>
</dbReference>
<evidence type="ECO:0000256" key="8">
    <source>
        <dbReference type="PIRNR" id="PIRNR005353"/>
    </source>
</evidence>
<accession>A0A1T4JVN0</accession>
<gene>
    <name evidence="10" type="ORF">SAMN02745118_00452</name>
</gene>
<feature type="transmembrane region" description="Helical" evidence="9">
    <location>
        <begin position="143"/>
        <end position="160"/>
    </location>
</feature>
<dbReference type="GO" id="GO:0005345">
    <property type="term" value="F:purine nucleobase transmembrane transporter activity"/>
    <property type="evidence" value="ECO:0007669"/>
    <property type="project" value="TreeGrafter"/>
</dbReference>
<reference evidence="11" key="1">
    <citation type="submission" date="2017-02" db="EMBL/GenBank/DDBJ databases">
        <authorList>
            <person name="Varghese N."/>
            <person name="Submissions S."/>
        </authorList>
    </citation>
    <scope>NUCLEOTIDE SEQUENCE [LARGE SCALE GENOMIC DNA]</scope>
    <source>
        <strain evidence="11">ATCC BAA-73</strain>
    </source>
</reference>
<feature type="transmembrane region" description="Helical" evidence="9">
    <location>
        <begin position="57"/>
        <end position="78"/>
    </location>
</feature>
<keyword evidence="7 8" id="KW-0472">Membrane</keyword>
<dbReference type="OrthoDB" id="9808458at2"/>
<feature type="transmembrane region" description="Helical" evidence="9">
    <location>
        <begin position="85"/>
        <end position="105"/>
    </location>
</feature>
<keyword evidence="3 8" id="KW-0813">Transport</keyword>
<dbReference type="InterPro" id="IPR026033">
    <property type="entry name" value="Azg-like_bact_archaea"/>
</dbReference>
<evidence type="ECO:0000256" key="6">
    <source>
        <dbReference type="ARBA" id="ARBA00022989"/>
    </source>
</evidence>
<dbReference type="PANTHER" id="PTHR43337">
    <property type="entry name" value="XANTHINE/URACIL PERMEASE C887.17-RELATED"/>
    <property type="match status" value="1"/>
</dbReference>
<keyword evidence="11" id="KW-1185">Reference proteome</keyword>
<dbReference type="STRING" id="142842.SAMN02745118_00452"/>
<name>A0A1T4JVN0_9FIRM</name>
<sequence>MESKKQDLDTGGFLERFFKLKENNTTVKTEILAGLTTFMTMAYIIIVNPLILKDAGMPFEAVMAATVISAAFATLIMGLYANYPFALAPGMGLNAFFAYTVVLGMGLSWQAALAAVFISGIFFIAITITGIRTAIVNAIPISLKKAVSAGIGLFIALIGLKNANIIVSNEATLIGLTEKLAAPDTLLALIGLAIIGILMARRIKGAILIGIIITTIIGIPMGIVEIKEGFSPFDLHINLETFGAFKKGLPELKNFGILNVILAFTFVDLFDTIGTLVGTGARAGMLDEDGNLPRVGKALMADSLGTTFGSILGTSTVTTYVESTAGIMEGGRTGLTAVTVAILFLASLIISPLVLLVPSAATAPALIIVGVLMMGAITDIDFDDFTEAFPAFMTIIMMPFAFSIAEGIAAGIIIYPIVKLIAGKSDEIHPVIYILALLFLARYIYM</sequence>
<dbReference type="RefSeq" id="WP_078808976.1">
    <property type="nucleotide sequence ID" value="NZ_FUWM01000004.1"/>
</dbReference>
<evidence type="ECO:0000256" key="7">
    <source>
        <dbReference type="ARBA" id="ARBA00023136"/>
    </source>
</evidence>
<organism evidence="10 11">
    <name type="scientific">Selenihalanaerobacter shriftii</name>
    <dbReference type="NCBI Taxonomy" id="142842"/>
    <lineage>
        <taxon>Bacteria</taxon>
        <taxon>Bacillati</taxon>
        <taxon>Bacillota</taxon>
        <taxon>Clostridia</taxon>
        <taxon>Halanaerobiales</taxon>
        <taxon>Halobacteroidaceae</taxon>
        <taxon>Selenihalanaerobacter</taxon>
    </lineage>
</organism>
<dbReference type="AlphaFoldDB" id="A0A1T4JVN0"/>